<evidence type="ECO:0000313" key="1">
    <source>
        <dbReference type="EMBL" id="TNN76648.1"/>
    </source>
</evidence>
<protein>
    <submittedName>
        <fullName evidence="1">Uncharacterized protein</fullName>
    </submittedName>
</protein>
<dbReference type="EMBL" id="SRLO01000091">
    <property type="protein sequence ID" value="TNN76648.1"/>
    <property type="molecule type" value="Genomic_DNA"/>
</dbReference>
<gene>
    <name evidence="1" type="ORF">EYF80_013100</name>
</gene>
<name>A0A4Z2IF98_9TELE</name>
<sequence length="82" mass="8999">MLLAPEQQAQDQLRGSYSPLWTTVASHGFGLLTGALFSPPEQKPLSSAATAPAKLRLPTIVQNARLNLLKRIRLHPERKTAE</sequence>
<accession>A0A4Z2IF98</accession>
<reference evidence="1 2" key="1">
    <citation type="submission" date="2019-03" db="EMBL/GenBank/DDBJ databases">
        <title>First draft genome of Liparis tanakae, snailfish: a comprehensive survey of snailfish specific genes.</title>
        <authorList>
            <person name="Kim W."/>
            <person name="Song I."/>
            <person name="Jeong J.-H."/>
            <person name="Kim D."/>
            <person name="Kim S."/>
            <person name="Ryu S."/>
            <person name="Song J.Y."/>
            <person name="Lee S.K."/>
        </authorList>
    </citation>
    <scope>NUCLEOTIDE SEQUENCE [LARGE SCALE GENOMIC DNA]</scope>
    <source>
        <tissue evidence="1">Muscle</tissue>
    </source>
</reference>
<evidence type="ECO:0000313" key="2">
    <source>
        <dbReference type="Proteomes" id="UP000314294"/>
    </source>
</evidence>
<proteinExistence type="predicted"/>
<keyword evidence="2" id="KW-1185">Reference proteome</keyword>
<dbReference type="Proteomes" id="UP000314294">
    <property type="component" value="Unassembled WGS sequence"/>
</dbReference>
<comment type="caution">
    <text evidence="1">The sequence shown here is derived from an EMBL/GenBank/DDBJ whole genome shotgun (WGS) entry which is preliminary data.</text>
</comment>
<dbReference type="AlphaFoldDB" id="A0A4Z2IF98"/>
<organism evidence="1 2">
    <name type="scientific">Liparis tanakae</name>
    <name type="common">Tanaka's snailfish</name>
    <dbReference type="NCBI Taxonomy" id="230148"/>
    <lineage>
        <taxon>Eukaryota</taxon>
        <taxon>Metazoa</taxon>
        <taxon>Chordata</taxon>
        <taxon>Craniata</taxon>
        <taxon>Vertebrata</taxon>
        <taxon>Euteleostomi</taxon>
        <taxon>Actinopterygii</taxon>
        <taxon>Neopterygii</taxon>
        <taxon>Teleostei</taxon>
        <taxon>Neoteleostei</taxon>
        <taxon>Acanthomorphata</taxon>
        <taxon>Eupercaria</taxon>
        <taxon>Perciformes</taxon>
        <taxon>Cottioidei</taxon>
        <taxon>Cottales</taxon>
        <taxon>Liparidae</taxon>
        <taxon>Liparis</taxon>
    </lineage>
</organism>